<dbReference type="PANTHER" id="PTHR43806:SF11">
    <property type="entry name" value="CEREVISIN-RELATED"/>
    <property type="match status" value="1"/>
</dbReference>
<evidence type="ECO:0000256" key="5">
    <source>
        <dbReference type="PROSITE-ProRule" id="PRU01240"/>
    </source>
</evidence>
<organism evidence="8 9">
    <name type="scientific">Dokdonella immobilis</name>
    <dbReference type="NCBI Taxonomy" id="578942"/>
    <lineage>
        <taxon>Bacteria</taxon>
        <taxon>Pseudomonadati</taxon>
        <taxon>Pseudomonadota</taxon>
        <taxon>Gammaproteobacteria</taxon>
        <taxon>Lysobacterales</taxon>
        <taxon>Rhodanobacteraceae</taxon>
        <taxon>Dokdonella</taxon>
    </lineage>
</organism>
<keyword evidence="9" id="KW-1185">Reference proteome</keyword>
<evidence type="ECO:0000259" key="7">
    <source>
        <dbReference type="Pfam" id="PF00082"/>
    </source>
</evidence>
<feature type="active site" description="Charge relay system" evidence="5">
    <location>
        <position position="196"/>
    </location>
</feature>
<gene>
    <name evidence="8" type="ORF">SAMN05216289_12150</name>
</gene>
<dbReference type="SUPFAM" id="SSF52743">
    <property type="entry name" value="Subtilisin-like"/>
    <property type="match status" value="1"/>
</dbReference>
<dbReference type="PRINTS" id="PR00723">
    <property type="entry name" value="SUBTILISIN"/>
</dbReference>
<evidence type="ECO:0000313" key="9">
    <source>
        <dbReference type="Proteomes" id="UP000198575"/>
    </source>
</evidence>
<evidence type="ECO:0000256" key="6">
    <source>
        <dbReference type="SAM" id="SignalP"/>
    </source>
</evidence>
<evidence type="ECO:0000256" key="3">
    <source>
        <dbReference type="ARBA" id="ARBA00022801"/>
    </source>
</evidence>
<keyword evidence="2 5" id="KW-0645">Protease</keyword>
<dbReference type="PROSITE" id="PS00136">
    <property type="entry name" value="SUBTILASE_ASP"/>
    <property type="match status" value="1"/>
</dbReference>
<dbReference type="Pfam" id="PF00082">
    <property type="entry name" value="Peptidase_S8"/>
    <property type="match status" value="1"/>
</dbReference>
<sequence>MKDSLARRALWPRHLVAAAGLLLFLGTLLATSAEAASDHDGAISRRIVVAITEKPDPMMISGSSPRGYAGLPGYAGSERTRATAARIARDHGLAEVSAWTIEPLNLRCMLYEIPASADRARVLAELRKDRRVHLAQPLQEFSTLTATSTRSTSEATATKPGFNDPYVGLQTGFSAIDAGAAQHWASGRSVSVALVDSGVDATHPDLAERIVEQRDFVGGEAGDPGRDRHGTEVAGVIAAVANNGVGIVGVAPAVELHVYRACWPSEAGASHAHCNSFTLAQALAAAIRSSARVINLSLGGPPDPLLAELLEHAIARGTIVVGAVAPDTEVPGFPISTQGVIAVDSSGAPHAPIPTALRAPGGDILTLEPGGSYDYASGSSLAAAHVTGAIALLLQVSPGLDENQILALLRQSVRHNGGPINACVAISAASGHHGTCTTD</sequence>
<dbReference type="AlphaFoldDB" id="A0A1I4Z0V2"/>
<evidence type="ECO:0000256" key="4">
    <source>
        <dbReference type="ARBA" id="ARBA00022825"/>
    </source>
</evidence>
<reference evidence="8 9" key="1">
    <citation type="submission" date="2016-10" db="EMBL/GenBank/DDBJ databases">
        <authorList>
            <person name="de Groot N.N."/>
        </authorList>
    </citation>
    <scope>NUCLEOTIDE SEQUENCE [LARGE SCALE GENOMIC DNA]</scope>
    <source>
        <strain evidence="8 9">CGMCC 1.7659</strain>
    </source>
</reference>
<evidence type="ECO:0000313" key="8">
    <source>
        <dbReference type="EMBL" id="SFN43589.1"/>
    </source>
</evidence>
<accession>A0A1I4Z0V2</accession>
<dbReference type="STRING" id="578942.SAMN05216289_12150"/>
<keyword evidence="6" id="KW-0732">Signal</keyword>
<name>A0A1I4Z0V2_9GAMM</name>
<keyword evidence="3 5" id="KW-0378">Hydrolase</keyword>
<dbReference type="EMBL" id="FOVF01000021">
    <property type="protein sequence ID" value="SFN43589.1"/>
    <property type="molecule type" value="Genomic_DNA"/>
</dbReference>
<feature type="chain" id="PRO_5011785255" evidence="6">
    <location>
        <begin position="36"/>
        <end position="439"/>
    </location>
</feature>
<dbReference type="InterPro" id="IPR023827">
    <property type="entry name" value="Peptidase_S8_Asp-AS"/>
</dbReference>
<proteinExistence type="inferred from homology"/>
<dbReference type="InterPro" id="IPR000209">
    <property type="entry name" value="Peptidase_S8/S53_dom"/>
</dbReference>
<dbReference type="PROSITE" id="PS51892">
    <property type="entry name" value="SUBTILASE"/>
    <property type="match status" value="1"/>
</dbReference>
<feature type="signal peptide" evidence="6">
    <location>
        <begin position="1"/>
        <end position="35"/>
    </location>
</feature>
<comment type="similarity">
    <text evidence="1 5">Belongs to the peptidase S8 family.</text>
</comment>
<dbReference type="GO" id="GO:0004252">
    <property type="term" value="F:serine-type endopeptidase activity"/>
    <property type="evidence" value="ECO:0007669"/>
    <property type="project" value="UniProtKB-UniRule"/>
</dbReference>
<dbReference type="PANTHER" id="PTHR43806">
    <property type="entry name" value="PEPTIDASE S8"/>
    <property type="match status" value="1"/>
</dbReference>
<dbReference type="Gene3D" id="3.40.50.200">
    <property type="entry name" value="Peptidase S8/S53 domain"/>
    <property type="match status" value="1"/>
</dbReference>
<dbReference type="InterPro" id="IPR050131">
    <property type="entry name" value="Peptidase_S8_subtilisin-like"/>
</dbReference>
<feature type="active site" description="Charge relay system" evidence="5">
    <location>
        <position position="229"/>
    </location>
</feature>
<dbReference type="PROSITE" id="PS00137">
    <property type="entry name" value="SUBTILASE_HIS"/>
    <property type="match status" value="1"/>
</dbReference>
<evidence type="ECO:0000256" key="2">
    <source>
        <dbReference type="ARBA" id="ARBA00022670"/>
    </source>
</evidence>
<feature type="domain" description="Peptidase S8/S53" evidence="7">
    <location>
        <begin position="187"/>
        <end position="415"/>
    </location>
</feature>
<feature type="active site" description="Charge relay system" evidence="5">
    <location>
        <position position="380"/>
    </location>
</feature>
<keyword evidence="4 5" id="KW-0720">Serine protease</keyword>
<dbReference type="InterPro" id="IPR015500">
    <property type="entry name" value="Peptidase_S8_subtilisin-rel"/>
</dbReference>
<protein>
    <submittedName>
        <fullName evidence="8">Serine protease, subtilisin family</fullName>
    </submittedName>
</protein>
<dbReference type="RefSeq" id="WP_245778926.1">
    <property type="nucleotide sequence ID" value="NZ_FOVF01000021.1"/>
</dbReference>
<dbReference type="InterPro" id="IPR022398">
    <property type="entry name" value="Peptidase_S8_His-AS"/>
</dbReference>
<dbReference type="InterPro" id="IPR036852">
    <property type="entry name" value="Peptidase_S8/S53_dom_sf"/>
</dbReference>
<dbReference type="Proteomes" id="UP000198575">
    <property type="component" value="Unassembled WGS sequence"/>
</dbReference>
<dbReference type="GO" id="GO:0006508">
    <property type="term" value="P:proteolysis"/>
    <property type="evidence" value="ECO:0007669"/>
    <property type="project" value="UniProtKB-KW"/>
</dbReference>
<evidence type="ECO:0000256" key="1">
    <source>
        <dbReference type="ARBA" id="ARBA00011073"/>
    </source>
</evidence>